<evidence type="ECO:0000313" key="2">
    <source>
        <dbReference type="EMBL" id="GBL44214.1"/>
    </source>
</evidence>
<dbReference type="AlphaFoldDB" id="A0A401J9I0"/>
<dbReference type="InterPro" id="IPR047798">
    <property type="entry name" value="BPSS1780-like"/>
</dbReference>
<keyword evidence="1" id="KW-1133">Transmembrane helix</keyword>
<evidence type="ECO:0000256" key="1">
    <source>
        <dbReference type="SAM" id="Phobius"/>
    </source>
</evidence>
<feature type="transmembrane region" description="Helical" evidence="1">
    <location>
        <begin position="30"/>
        <end position="50"/>
    </location>
</feature>
<name>A0A401J9I0_9PROT</name>
<sequence>MQTIPEFRRVPAGHGWLWIKQAFGLFKQSPLIWIALSVSIFLVAGLLGIIPRIGSVVFQLISPAFTAGLMLGCKAMESGEELEIAHLFAGFKSHGAQLVTVGGIYLVGLILIAGVMTALGGGALVTMMLQGHPEAGNVVTPEMLGSGTGLAVLVALALLIPLLMAYWFAPTLVVFRNMGAVDAMKLSMRAAWANMIPFLVYGMIVFVLFVVAAIPLMLGFLIMLPLAFITYYTSYKDVFDVT</sequence>
<dbReference type="OrthoDB" id="5298483at2"/>
<reference evidence="2 3" key="1">
    <citation type="journal article" date="2019" name="Front. Microbiol.">
        <title>Genomes of Neutrophilic Sulfur-Oxidizing Chemolithoautotrophs Representing 9 Proteobacterial Species From 8 Genera.</title>
        <authorList>
            <person name="Watanabe T."/>
            <person name="Kojima H."/>
            <person name="Umezawa K."/>
            <person name="Hori C."/>
            <person name="Takasuka T.E."/>
            <person name="Kato Y."/>
            <person name="Fukui M."/>
        </authorList>
    </citation>
    <scope>NUCLEOTIDE SEQUENCE [LARGE SCALE GENOMIC DNA]</scope>
    <source>
        <strain evidence="2 3">TTN</strain>
    </source>
</reference>
<dbReference type="Proteomes" id="UP000286806">
    <property type="component" value="Unassembled WGS sequence"/>
</dbReference>
<feature type="transmembrane region" description="Helical" evidence="1">
    <location>
        <begin position="196"/>
        <end position="229"/>
    </location>
</feature>
<gene>
    <name evidence="2" type="ORF">SFMTTN_0009</name>
</gene>
<keyword evidence="3" id="KW-1185">Reference proteome</keyword>
<evidence type="ECO:0000313" key="3">
    <source>
        <dbReference type="Proteomes" id="UP000286806"/>
    </source>
</evidence>
<feature type="transmembrane region" description="Helical" evidence="1">
    <location>
        <begin position="149"/>
        <end position="175"/>
    </location>
</feature>
<dbReference type="NCBIfam" id="NF041043">
    <property type="entry name" value="BPSS1780_fam"/>
    <property type="match status" value="1"/>
</dbReference>
<comment type="caution">
    <text evidence="2">The sequence shown here is derived from an EMBL/GenBank/DDBJ whole genome shotgun (WGS) entry which is preliminary data.</text>
</comment>
<proteinExistence type="predicted"/>
<accession>A0A401J9I0</accession>
<dbReference type="EMBL" id="BGOW01000001">
    <property type="protein sequence ID" value="GBL44214.1"/>
    <property type="molecule type" value="Genomic_DNA"/>
</dbReference>
<protein>
    <submittedName>
        <fullName evidence="2">Possible transmembrane protein</fullName>
    </submittedName>
</protein>
<keyword evidence="1 2" id="KW-0812">Transmembrane</keyword>
<dbReference type="RefSeq" id="WP_124703071.1">
    <property type="nucleotide sequence ID" value="NZ_BGOW01000001.1"/>
</dbReference>
<keyword evidence="1" id="KW-0472">Membrane</keyword>
<feature type="transmembrane region" description="Helical" evidence="1">
    <location>
        <begin position="98"/>
        <end position="129"/>
    </location>
</feature>
<organism evidence="2 3">
    <name type="scientific">Sulfuriferula multivorans</name>
    <dbReference type="NCBI Taxonomy" id="1559896"/>
    <lineage>
        <taxon>Bacteria</taxon>
        <taxon>Pseudomonadati</taxon>
        <taxon>Pseudomonadota</taxon>
        <taxon>Betaproteobacteria</taxon>
        <taxon>Nitrosomonadales</taxon>
        <taxon>Sulfuricellaceae</taxon>
        <taxon>Sulfuriferula</taxon>
    </lineage>
</organism>